<reference evidence="1 2" key="1">
    <citation type="submission" date="2019-11" db="EMBL/GenBank/DDBJ databases">
        <title>Whole genome sequence of Oryza granulata.</title>
        <authorList>
            <person name="Li W."/>
        </authorList>
    </citation>
    <scope>NUCLEOTIDE SEQUENCE [LARGE SCALE GENOMIC DNA]</scope>
    <source>
        <strain evidence="2">cv. Menghai</strain>
        <tissue evidence="1">Leaf</tissue>
    </source>
</reference>
<evidence type="ECO:0000313" key="2">
    <source>
        <dbReference type="Proteomes" id="UP000479710"/>
    </source>
</evidence>
<keyword evidence="2" id="KW-1185">Reference proteome</keyword>
<dbReference type="EMBL" id="SPHZ02000009">
    <property type="protein sequence ID" value="KAF0899188.1"/>
    <property type="molecule type" value="Genomic_DNA"/>
</dbReference>
<protein>
    <submittedName>
        <fullName evidence="1">Uncharacterized protein</fullName>
    </submittedName>
</protein>
<sequence>GCRLAKNFQREGCNLSYIRSPCQFWRASEFSQVSFESVNTTLHCVFYVAFSNPTCEPFYAPKALRLCMVKKICKC</sequence>
<comment type="caution">
    <text evidence="1">The sequence shown here is derived from an EMBL/GenBank/DDBJ whole genome shotgun (WGS) entry which is preliminary data.</text>
</comment>
<dbReference type="AlphaFoldDB" id="A0A6G1CFC2"/>
<name>A0A6G1CFC2_9ORYZ</name>
<proteinExistence type="predicted"/>
<dbReference type="Proteomes" id="UP000479710">
    <property type="component" value="Unassembled WGS sequence"/>
</dbReference>
<evidence type="ECO:0000313" key="1">
    <source>
        <dbReference type="EMBL" id="KAF0899188.1"/>
    </source>
</evidence>
<organism evidence="1 2">
    <name type="scientific">Oryza meyeriana var. granulata</name>
    <dbReference type="NCBI Taxonomy" id="110450"/>
    <lineage>
        <taxon>Eukaryota</taxon>
        <taxon>Viridiplantae</taxon>
        <taxon>Streptophyta</taxon>
        <taxon>Embryophyta</taxon>
        <taxon>Tracheophyta</taxon>
        <taxon>Spermatophyta</taxon>
        <taxon>Magnoliopsida</taxon>
        <taxon>Liliopsida</taxon>
        <taxon>Poales</taxon>
        <taxon>Poaceae</taxon>
        <taxon>BOP clade</taxon>
        <taxon>Oryzoideae</taxon>
        <taxon>Oryzeae</taxon>
        <taxon>Oryzinae</taxon>
        <taxon>Oryza</taxon>
        <taxon>Oryza meyeriana</taxon>
    </lineage>
</organism>
<gene>
    <name evidence="1" type="ORF">E2562_015553</name>
</gene>
<accession>A0A6G1CFC2</accession>
<feature type="non-terminal residue" evidence="1">
    <location>
        <position position="1"/>
    </location>
</feature>